<sequence>MENPVIILGATSAGKQALEIFKSLEIEVYCFLDDDKELHNTEISDVSVMGHTRDDGFLKFIGKRCEVFVGINENEERKELVEFVRARRKVQPVNAIHPLAYVASSAHVGHGNLINVGAVVNAGAEVKNACMIQSKAVVETDVVLEDYVSVGTGAIINANCTVGEGSLIGSGAILAPGVKIGKNVQVAPGSLVMQNVDDNQVVFGVPAKSV</sequence>
<dbReference type="InterPro" id="IPR001451">
    <property type="entry name" value="Hexapep"/>
</dbReference>
<proteinExistence type="inferred from homology"/>
<dbReference type="AlphaFoldDB" id="A0AAW9SEM6"/>
<keyword evidence="3" id="KW-0677">Repeat</keyword>
<evidence type="ECO:0000256" key="5">
    <source>
        <dbReference type="PIRSR" id="PIRSR620019-2"/>
    </source>
</evidence>
<dbReference type="NCBIfam" id="TIGR03570">
    <property type="entry name" value="NeuD_NnaD"/>
    <property type="match status" value="1"/>
</dbReference>
<dbReference type="CDD" id="cd03360">
    <property type="entry name" value="LbH_AT_putative"/>
    <property type="match status" value="1"/>
</dbReference>
<dbReference type="Proteomes" id="UP001403385">
    <property type="component" value="Unassembled WGS sequence"/>
</dbReference>
<evidence type="ECO:0000313" key="7">
    <source>
        <dbReference type="EMBL" id="MEN7549768.1"/>
    </source>
</evidence>
<dbReference type="Pfam" id="PF17836">
    <property type="entry name" value="PglD_N"/>
    <property type="match status" value="1"/>
</dbReference>
<dbReference type="InterPro" id="IPR050179">
    <property type="entry name" value="Trans_hexapeptide_repeat"/>
</dbReference>
<dbReference type="EMBL" id="JBDKWZ010000010">
    <property type="protein sequence ID" value="MEN7549768.1"/>
    <property type="molecule type" value="Genomic_DNA"/>
</dbReference>
<reference evidence="7 8" key="1">
    <citation type="submission" date="2024-04" db="EMBL/GenBank/DDBJ databases">
        <title>Novel genus in family Flammeovirgaceae.</title>
        <authorList>
            <person name="Nguyen T.H."/>
            <person name="Vuong T.Q."/>
            <person name="Le H."/>
            <person name="Kim S.-G."/>
        </authorList>
    </citation>
    <scope>NUCLEOTIDE SEQUENCE [LARGE SCALE GENOMIC DNA]</scope>
    <source>
        <strain evidence="7 8">JCM 23209</strain>
    </source>
</reference>
<dbReference type="InterPro" id="IPR018357">
    <property type="entry name" value="Hexapep_transf_CS"/>
</dbReference>
<feature type="binding site" evidence="5">
    <location>
        <begin position="33"/>
        <end position="34"/>
    </location>
    <ligand>
        <name>substrate</name>
    </ligand>
</feature>
<dbReference type="SUPFAM" id="SSF51161">
    <property type="entry name" value="Trimeric LpxA-like enzymes"/>
    <property type="match status" value="1"/>
</dbReference>
<evidence type="ECO:0000256" key="1">
    <source>
        <dbReference type="ARBA" id="ARBA00007274"/>
    </source>
</evidence>
<dbReference type="GO" id="GO:0016746">
    <property type="term" value="F:acyltransferase activity"/>
    <property type="evidence" value="ECO:0007669"/>
    <property type="project" value="UniProtKB-KW"/>
</dbReference>
<evidence type="ECO:0000256" key="4">
    <source>
        <dbReference type="ARBA" id="ARBA00023315"/>
    </source>
</evidence>
<protein>
    <submittedName>
        <fullName evidence="7">NeuD/PglB/VioB family sugar acetyltransferase</fullName>
    </submittedName>
</protein>
<evidence type="ECO:0000313" key="8">
    <source>
        <dbReference type="Proteomes" id="UP001403385"/>
    </source>
</evidence>
<gene>
    <name evidence="7" type="ORF">AAG747_17725</name>
</gene>
<evidence type="ECO:0000259" key="6">
    <source>
        <dbReference type="Pfam" id="PF17836"/>
    </source>
</evidence>
<evidence type="ECO:0000256" key="3">
    <source>
        <dbReference type="ARBA" id="ARBA00022737"/>
    </source>
</evidence>
<dbReference type="PANTHER" id="PTHR43300">
    <property type="entry name" value="ACETYLTRANSFERASE"/>
    <property type="match status" value="1"/>
</dbReference>
<keyword evidence="4" id="KW-0012">Acyltransferase</keyword>
<dbReference type="InterPro" id="IPR020019">
    <property type="entry name" value="AcTrfase_PglD-like"/>
</dbReference>
<organism evidence="7 8">
    <name type="scientific">Rapidithrix thailandica</name>
    <dbReference type="NCBI Taxonomy" id="413964"/>
    <lineage>
        <taxon>Bacteria</taxon>
        <taxon>Pseudomonadati</taxon>
        <taxon>Bacteroidota</taxon>
        <taxon>Cytophagia</taxon>
        <taxon>Cytophagales</taxon>
        <taxon>Flammeovirgaceae</taxon>
        <taxon>Rapidithrix</taxon>
    </lineage>
</organism>
<dbReference type="RefSeq" id="WP_346822546.1">
    <property type="nucleotide sequence ID" value="NZ_JBDKWZ010000010.1"/>
</dbReference>
<dbReference type="Pfam" id="PF00132">
    <property type="entry name" value="Hexapep"/>
    <property type="match status" value="1"/>
</dbReference>
<dbReference type="Gene3D" id="3.40.50.20">
    <property type="match status" value="1"/>
</dbReference>
<feature type="domain" description="PglD N-terminal" evidence="6">
    <location>
        <begin position="5"/>
        <end position="82"/>
    </location>
</feature>
<keyword evidence="8" id="KW-1185">Reference proteome</keyword>
<dbReference type="Gene3D" id="2.160.10.10">
    <property type="entry name" value="Hexapeptide repeat proteins"/>
    <property type="match status" value="2"/>
</dbReference>
<accession>A0AAW9SEM6</accession>
<dbReference type="InterPro" id="IPR011004">
    <property type="entry name" value="Trimer_LpxA-like_sf"/>
</dbReference>
<dbReference type="InterPro" id="IPR041561">
    <property type="entry name" value="PglD_N"/>
</dbReference>
<dbReference type="PANTHER" id="PTHR43300:SF7">
    <property type="entry name" value="UDP-N-ACETYLBACILLOSAMINE N-ACETYLTRANSFERASE"/>
    <property type="match status" value="1"/>
</dbReference>
<name>A0AAW9SEM6_9BACT</name>
<comment type="similarity">
    <text evidence="1">Belongs to the transferase hexapeptide repeat family.</text>
</comment>
<evidence type="ECO:0000256" key="2">
    <source>
        <dbReference type="ARBA" id="ARBA00022679"/>
    </source>
</evidence>
<dbReference type="PROSITE" id="PS00101">
    <property type="entry name" value="HEXAPEP_TRANSFERASES"/>
    <property type="match status" value="1"/>
</dbReference>
<keyword evidence="2" id="KW-0808">Transferase</keyword>
<comment type="caution">
    <text evidence="7">The sequence shown here is derived from an EMBL/GenBank/DDBJ whole genome shotgun (WGS) entry which is preliminary data.</text>
</comment>